<dbReference type="EMBL" id="SNWX01000017">
    <property type="protein sequence ID" value="TDO85431.1"/>
    <property type="molecule type" value="Genomic_DNA"/>
</dbReference>
<organism evidence="1 2">
    <name type="scientific">Halanaerobium saccharolyticum</name>
    <dbReference type="NCBI Taxonomy" id="43595"/>
    <lineage>
        <taxon>Bacteria</taxon>
        <taxon>Bacillati</taxon>
        <taxon>Bacillota</taxon>
        <taxon>Clostridia</taxon>
        <taxon>Halanaerobiales</taxon>
        <taxon>Halanaerobiaceae</taxon>
        <taxon>Halanaerobium</taxon>
    </lineage>
</organism>
<protein>
    <submittedName>
        <fullName evidence="1">Ribbon-helix-helix CopG family protein</fullName>
    </submittedName>
</protein>
<accession>A0A4R6LLR5</accession>
<dbReference type="RefSeq" id="WP_166638031.1">
    <property type="nucleotide sequence ID" value="NZ_SNWX01000017.1"/>
</dbReference>
<evidence type="ECO:0000313" key="2">
    <source>
        <dbReference type="Proteomes" id="UP000295064"/>
    </source>
</evidence>
<reference evidence="1 2" key="1">
    <citation type="submission" date="2019-03" db="EMBL/GenBank/DDBJ databases">
        <title>Subsurface microbial communities from deep shales in Ohio and West Virginia, USA.</title>
        <authorList>
            <person name="Wrighton K."/>
        </authorList>
    </citation>
    <scope>NUCLEOTIDE SEQUENCE [LARGE SCALE GENOMIC DNA]</scope>
    <source>
        <strain evidence="1 2">MA284_T2</strain>
    </source>
</reference>
<proteinExistence type="predicted"/>
<dbReference type="AlphaFoldDB" id="A0A4R6LLR5"/>
<sequence length="68" mass="8054">MENNENIPDDFFIIKKKNHKGKKKQVSFYLYQDEIDIIDDLSKKSGRTKSYVVRRFINGCENKAKVVE</sequence>
<dbReference type="Proteomes" id="UP000295064">
    <property type="component" value="Unassembled WGS sequence"/>
</dbReference>
<evidence type="ECO:0000313" key="1">
    <source>
        <dbReference type="EMBL" id="TDO85431.1"/>
    </source>
</evidence>
<name>A0A4R6LLR5_9FIRM</name>
<comment type="caution">
    <text evidence="1">The sequence shown here is derived from an EMBL/GenBank/DDBJ whole genome shotgun (WGS) entry which is preliminary data.</text>
</comment>
<gene>
    <name evidence="1" type="ORF">DFR79_11719</name>
</gene>